<dbReference type="Proteomes" id="UP000313312">
    <property type="component" value="Unassembled WGS sequence"/>
</dbReference>
<protein>
    <submittedName>
        <fullName evidence="2">Uncharacterized protein</fullName>
    </submittedName>
</protein>
<evidence type="ECO:0000313" key="3">
    <source>
        <dbReference type="Proteomes" id="UP000313312"/>
    </source>
</evidence>
<dbReference type="RefSeq" id="WP_139562190.1">
    <property type="nucleotide sequence ID" value="NZ_JARBEV010000010.1"/>
</dbReference>
<feature type="transmembrane region" description="Helical" evidence="1">
    <location>
        <begin position="153"/>
        <end position="174"/>
    </location>
</feature>
<comment type="caution">
    <text evidence="2">The sequence shown here is derived from an EMBL/GenBank/DDBJ whole genome shotgun (WGS) entry which is preliminary data.</text>
</comment>
<feature type="transmembrane region" description="Helical" evidence="1">
    <location>
        <begin position="181"/>
        <end position="199"/>
    </location>
</feature>
<name>A0A5C4TJZ8_FRUSA</name>
<accession>A0A5C4TJZ8</accession>
<keyword evidence="1" id="KW-0812">Transmembrane</keyword>
<organism evidence="2 3">
    <name type="scientific">Fructilactobacillus sanfranciscensis</name>
    <name type="common">Lactobacillus sanfranciscensis</name>
    <dbReference type="NCBI Taxonomy" id="1625"/>
    <lineage>
        <taxon>Bacteria</taxon>
        <taxon>Bacillati</taxon>
        <taxon>Bacillota</taxon>
        <taxon>Bacilli</taxon>
        <taxon>Lactobacillales</taxon>
        <taxon>Lactobacillaceae</taxon>
        <taxon>Fructilactobacillus</taxon>
    </lineage>
</organism>
<feature type="transmembrane region" description="Helical" evidence="1">
    <location>
        <begin position="240"/>
        <end position="264"/>
    </location>
</feature>
<keyword evidence="1" id="KW-0472">Membrane</keyword>
<keyword evidence="1" id="KW-1133">Transmembrane helix</keyword>
<sequence length="276" mass="30764">MLVNLVFNIFYLFSFLAIVLIGLPLLDGLISYTLAKNLKGYMVNNFSFKSQYWLGGLGVIIHELGHAAFAVIFGHKITQIKLLNFHPEDGSLGSVGSMYNRKSRYQTLGSFFIGLGPLFSGLLICWFLLEFLCHPIYTAIPLDEVKQLGPTNFINFIMQITTTWLGNFTTAFLNAGIVNQLILIILIGMISSTVFSLSSEDLHSSYTGLPSFFMVIAVLSVIGGILETVSLSFHLTIDRLLLLIAALWLILLMLIFVCLLISLVEMWLGSLILRIR</sequence>
<dbReference type="EMBL" id="QFCR01000009">
    <property type="protein sequence ID" value="TNK90451.1"/>
    <property type="molecule type" value="Genomic_DNA"/>
</dbReference>
<dbReference type="AlphaFoldDB" id="A0A5C4TJZ8"/>
<feature type="transmembrane region" description="Helical" evidence="1">
    <location>
        <begin position="211"/>
        <end position="233"/>
    </location>
</feature>
<proteinExistence type="predicted"/>
<evidence type="ECO:0000256" key="1">
    <source>
        <dbReference type="SAM" id="Phobius"/>
    </source>
</evidence>
<feature type="transmembrane region" description="Helical" evidence="1">
    <location>
        <begin position="9"/>
        <end position="32"/>
    </location>
</feature>
<reference evidence="2 3" key="1">
    <citation type="submission" date="2018-05" db="EMBL/GenBank/DDBJ databases">
        <title>Lactobacillus sanfranciscensis Ah4 draft denome sequence.</title>
        <authorList>
            <person name="Zhang G."/>
        </authorList>
    </citation>
    <scope>NUCLEOTIDE SEQUENCE [LARGE SCALE GENOMIC DNA]</scope>
    <source>
        <strain evidence="2 3">Ah4</strain>
    </source>
</reference>
<evidence type="ECO:0000313" key="2">
    <source>
        <dbReference type="EMBL" id="TNK90451.1"/>
    </source>
</evidence>
<feature type="transmembrane region" description="Helical" evidence="1">
    <location>
        <begin position="108"/>
        <end position="129"/>
    </location>
</feature>
<feature type="transmembrane region" description="Helical" evidence="1">
    <location>
        <begin position="52"/>
        <end position="73"/>
    </location>
</feature>
<gene>
    <name evidence="2" type="ORF">DID87_03865</name>
</gene>